<protein>
    <submittedName>
        <fullName evidence="2">Uncharacterized protein</fullName>
    </submittedName>
</protein>
<name>G8NYM9_GRAMM</name>
<dbReference type="eggNOG" id="ENOG5033M4B">
    <property type="taxonomic scope" value="Bacteria"/>
</dbReference>
<dbReference type="AlphaFoldDB" id="G8NYM9"/>
<evidence type="ECO:0000256" key="1">
    <source>
        <dbReference type="SAM" id="Phobius"/>
    </source>
</evidence>
<accession>G8NYM9</accession>
<dbReference type="HOGENOM" id="CLU_2511573_0_0_0"/>
<dbReference type="OrthoDB" id="123490at2"/>
<dbReference type="KEGG" id="gma:AciX8_4819"/>
<sequence precursor="true">MGRNLYILAATLGVLALVCGILSFTNIAQQPGSPGDIRLWRTMGLGLLVVALAVALGGILSSLIEQAERRDAEQRQQKRRHR</sequence>
<evidence type="ECO:0000313" key="3">
    <source>
        <dbReference type="Proteomes" id="UP000007113"/>
    </source>
</evidence>
<dbReference type="STRING" id="682795.AciX8_4819"/>
<keyword evidence="1" id="KW-0812">Transmembrane</keyword>
<dbReference type="RefSeq" id="WP_014267959.1">
    <property type="nucleotide sequence ID" value="NC_016631.1"/>
</dbReference>
<keyword evidence="3" id="KW-1185">Reference proteome</keyword>
<dbReference type="Proteomes" id="UP000007113">
    <property type="component" value="Chromosome"/>
</dbReference>
<dbReference type="EMBL" id="CP003130">
    <property type="protein sequence ID" value="AEU39088.1"/>
    <property type="molecule type" value="Genomic_DNA"/>
</dbReference>
<gene>
    <name evidence="2" type="ordered locus">AciX8_4819</name>
</gene>
<organism evidence="2 3">
    <name type="scientific">Granulicella mallensis (strain ATCC BAA-1857 / DSM 23137 / MP5ACTX8)</name>
    <dbReference type="NCBI Taxonomy" id="682795"/>
    <lineage>
        <taxon>Bacteria</taxon>
        <taxon>Pseudomonadati</taxon>
        <taxon>Acidobacteriota</taxon>
        <taxon>Terriglobia</taxon>
        <taxon>Terriglobales</taxon>
        <taxon>Acidobacteriaceae</taxon>
        <taxon>Granulicella</taxon>
    </lineage>
</organism>
<keyword evidence="1" id="KW-1133">Transmembrane helix</keyword>
<keyword evidence="1" id="KW-0472">Membrane</keyword>
<proteinExistence type="predicted"/>
<feature type="transmembrane region" description="Helical" evidence="1">
    <location>
        <begin position="39"/>
        <end position="60"/>
    </location>
</feature>
<reference evidence="2 3" key="1">
    <citation type="submission" date="2011-11" db="EMBL/GenBank/DDBJ databases">
        <title>Complete sequence of Granulicella mallensis MP5ACTX8.</title>
        <authorList>
            <consortium name="US DOE Joint Genome Institute"/>
            <person name="Lucas S."/>
            <person name="Copeland A."/>
            <person name="Lapidus A."/>
            <person name="Cheng J.-F."/>
            <person name="Goodwin L."/>
            <person name="Pitluck S."/>
            <person name="Peters L."/>
            <person name="Lu M."/>
            <person name="Detter J.C."/>
            <person name="Han C."/>
            <person name="Tapia R."/>
            <person name="Land M."/>
            <person name="Hauser L."/>
            <person name="Kyrpides N."/>
            <person name="Ivanova N."/>
            <person name="Mikhailova N."/>
            <person name="Pagani I."/>
            <person name="Rawat S."/>
            <person name="Mannisto M."/>
            <person name="Haggblom M."/>
            <person name="Woyke T."/>
        </authorList>
    </citation>
    <scope>NUCLEOTIDE SEQUENCE [LARGE SCALE GENOMIC DNA]</scope>
    <source>
        <strain evidence="3">ATCC BAA-1857 / DSM 23137 / MP5ACTX8</strain>
    </source>
</reference>
<evidence type="ECO:0000313" key="2">
    <source>
        <dbReference type="EMBL" id="AEU39088.1"/>
    </source>
</evidence>